<feature type="transmembrane region" description="Helical" evidence="5">
    <location>
        <begin position="418"/>
        <end position="439"/>
    </location>
</feature>
<proteinExistence type="predicted"/>
<dbReference type="EMBL" id="BAABKD010000009">
    <property type="protein sequence ID" value="GAA5090660.1"/>
    <property type="molecule type" value="Genomic_DNA"/>
</dbReference>
<dbReference type="InterPro" id="IPR036259">
    <property type="entry name" value="MFS_trans_sf"/>
</dbReference>
<dbReference type="Gene3D" id="1.20.1250.20">
    <property type="entry name" value="MFS general substrate transporter like domains"/>
    <property type="match status" value="1"/>
</dbReference>
<feature type="transmembrane region" description="Helical" evidence="5">
    <location>
        <begin position="387"/>
        <end position="406"/>
    </location>
</feature>
<dbReference type="RefSeq" id="WP_345370815.1">
    <property type="nucleotide sequence ID" value="NZ_BAABKD010000009.1"/>
</dbReference>
<evidence type="ECO:0000256" key="1">
    <source>
        <dbReference type="ARBA" id="ARBA00004141"/>
    </source>
</evidence>
<keyword evidence="3 5" id="KW-1133">Transmembrane helix</keyword>
<keyword evidence="4 5" id="KW-0472">Membrane</keyword>
<keyword evidence="2 5" id="KW-0812">Transmembrane</keyword>
<dbReference type="InterPro" id="IPR011701">
    <property type="entry name" value="MFS"/>
</dbReference>
<feature type="transmembrane region" description="Helical" evidence="5">
    <location>
        <begin position="180"/>
        <end position="202"/>
    </location>
</feature>
<feature type="domain" description="Major facilitator superfamily (MFS) profile" evidence="6">
    <location>
        <begin position="28"/>
        <end position="442"/>
    </location>
</feature>
<dbReference type="SUPFAM" id="SSF103473">
    <property type="entry name" value="MFS general substrate transporter"/>
    <property type="match status" value="1"/>
</dbReference>
<evidence type="ECO:0000256" key="4">
    <source>
        <dbReference type="ARBA" id="ARBA00023136"/>
    </source>
</evidence>
<evidence type="ECO:0000256" key="3">
    <source>
        <dbReference type="ARBA" id="ARBA00022989"/>
    </source>
</evidence>
<dbReference type="Pfam" id="PF07690">
    <property type="entry name" value="MFS_1"/>
    <property type="match status" value="1"/>
</dbReference>
<accession>A0ABP9M8H6</accession>
<dbReference type="InterPro" id="IPR005829">
    <property type="entry name" value="Sugar_transporter_CS"/>
</dbReference>
<dbReference type="PROSITE" id="PS50850">
    <property type="entry name" value="MFS"/>
    <property type="match status" value="1"/>
</dbReference>
<evidence type="ECO:0000313" key="8">
    <source>
        <dbReference type="Proteomes" id="UP001500227"/>
    </source>
</evidence>
<organism evidence="7 8">
    <name type="scientific">Paenalcaligenes hermetiae</name>
    <dbReference type="NCBI Taxonomy" id="1157987"/>
    <lineage>
        <taxon>Bacteria</taxon>
        <taxon>Pseudomonadati</taxon>
        <taxon>Pseudomonadota</taxon>
        <taxon>Betaproteobacteria</taxon>
        <taxon>Burkholderiales</taxon>
        <taxon>Alcaligenaceae</taxon>
        <taxon>Paenalcaligenes</taxon>
    </lineage>
</organism>
<feature type="transmembrane region" description="Helical" evidence="5">
    <location>
        <begin position="94"/>
        <end position="113"/>
    </location>
</feature>
<feature type="transmembrane region" description="Helical" evidence="5">
    <location>
        <begin position="28"/>
        <end position="50"/>
    </location>
</feature>
<feature type="transmembrane region" description="Helical" evidence="5">
    <location>
        <begin position="298"/>
        <end position="319"/>
    </location>
</feature>
<feature type="transmembrane region" description="Helical" evidence="5">
    <location>
        <begin position="354"/>
        <end position="375"/>
    </location>
</feature>
<evidence type="ECO:0000313" key="7">
    <source>
        <dbReference type="EMBL" id="GAA5090660.1"/>
    </source>
</evidence>
<keyword evidence="8" id="KW-1185">Reference proteome</keyword>
<feature type="transmembrane region" description="Helical" evidence="5">
    <location>
        <begin position="253"/>
        <end position="278"/>
    </location>
</feature>
<dbReference type="InterPro" id="IPR020846">
    <property type="entry name" value="MFS_dom"/>
</dbReference>
<feature type="transmembrane region" description="Helical" evidence="5">
    <location>
        <begin position="119"/>
        <end position="139"/>
    </location>
</feature>
<feature type="transmembrane region" description="Helical" evidence="5">
    <location>
        <begin position="151"/>
        <end position="174"/>
    </location>
</feature>
<dbReference type="PANTHER" id="PTHR23508:SF10">
    <property type="entry name" value="CARBOXYLIC ACID TRANSPORTER PROTEIN HOMOLOG"/>
    <property type="match status" value="1"/>
</dbReference>
<evidence type="ECO:0000256" key="5">
    <source>
        <dbReference type="SAM" id="Phobius"/>
    </source>
</evidence>
<name>A0ABP9M8H6_9BURK</name>
<evidence type="ECO:0000256" key="2">
    <source>
        <dbReference type="ARBA" id="ARBA00022692"/>
    </source>
</evidence>
<feature type="transmembrane region" description="Helical" evidence="5">
    <location>
        <begin position="331"/>
        <end position="348"/>
    </location>
</feature>
<dbReference type="PANTHER" id="PTHR23508">
    <property type="entry name" value="CARBOXYLIC ACID TRANSPORTER PROTEIN HOMOLOG"/>
    <property type="match status" value="1"/>
</dbReference>
<comment type="subcellular location">
    <subcellularLocation>
        <location evidence="1">Membrane</location>
        <topology evidence="1">Multi-pass membrane protein</topology>
    </subcellularLocation>
</comment>
<sequence>MSKTAFASDLSLRQRLDTASMGRLQWRAIALCFLINAIDGIDVLVMAFTASAVASDWDLNPVVLGWLLSAGIIGMTLGSVFLTPLSDRWGRRPMVLGSLAAAGAFMVATEWVQDPWTLGMLRLLTGVGIGCSIVNANVLTSEYANARWRALAIGLQSVGFALGATLGGMLAAYLLKRGAWQHVFVWGGFLTWGAAVLVALGLPESLDQLLQGRKKGDVQRAQQLLQRMGHGHFSVEIQTTVRPKPSALQALQLLWAPGAVRTWLLGGSFFTLMFSFYFVTSWTPKLLEQAGLSAEKGVAGGVLLHVGGMLGALALGVLASRWQLQRVAQSLMVLGAVALCVVIPATGWSLPIAILLGVAIGFLINGSIAGLYATAPQSFEAATRSSGVGIVLAFARLGGMASPVVAGHLLQANWSVASLYWLYAGTLLVAALFLQGFLAQQREARGPLREDGLVLLKE</sequence>
<evidence type="ECO:0000259" key="6">
    <source>
        <dbReference type="PROSITE" id="PS50850"/>
    </source>
</evidence>
<reference evidence="8" key="1">
    <citation type="journal article" date="2019" name="Int. J. Syst. Evol. Microbiol.">
        <title>The Global Catalogue of Microorganisms (GCM) 10K type strain sequencing project: providing services to taxonomists for standard genome sequencing and annotation.</title>
        <authorList>
            <consortium name="The Broad Institute Genomics Platform"/>
            <consortium name="The Broad Institute Genome Sequencing Center for Infectious Disease"/>
            <person name="Wu L."/>
            <person name="Ma J."/>
        </authorList>
    </citation>
    <scope>NUCLEOTIDE SEQUENCE [LARGE SCALE GENOMIC DNA]</scope>
    <source>
        <strain evidence="8">JCM 18423</strain>
    </source>
</reference>
<dbReference type="Proteomes" id="UP001500227">
    <property type="component" value="Unassembled WGS sequence"/>
</dbReference>
<dbReference type="PROSITE" id="PS00217">
    <property type="entry name" value="SUGAR_TRANSPORT_2"/>
    <property type="match status" value="1"/>
</dbReference>
<gene>
    <name evidence="7" type="ORF">GCM10023337_15300</name>
</gene>
<comment type="caution">
    <text evidence="7">The sequence shown here is derived from an EMBL/GenBank/DDBJ whole genome shotgun (WGS) entry which is preliminary data.</text>
</comment>
<protein>
    <submittedName>
        <fullName evidence="7">MFS transporter</fullName>
    </submittedName>
</protein>
<feature type="transmembrane region" description="Helical" evidence="5">
    <location>
        <begin position="62"/>
        <end position="82"/>
    </location>
</feature>